<name>A0A0H3DIB3_AMYMU</name>
<evidence type="ECO:0000313" key="2">
    <source>
        <dbReference type="Proteomes" id="UP000000328"/>
    </source>
</evidence>
<dbReference type="RefSeq" id="WP_013229889.1">
    <property type="nucleotide sequence ID" value="NC_014318.1"/>
</dbReference>
<proteinExistence type="predicted"/>
<dbReference type="EMBL" id="CP002000">
    <property type="protein sequence ID" value="ADJ49858.1"/>
    <property type="molecule type" value="Genomic_DNA"/>
</dbReference>
<protein>
    <recommendedName>
        <fullName evidence="3">AAA+ ATPase domain-containing protein</fullName>
    </recommendedName>
</protein>
<dbReference type="eggNOG" id="ENOG5034A40">
    <property type="taxonomic scope" value="Bacteria"/>
</dbReference>
<dbReference type="KEGG" id="amd:AMED_8158"/>
<accession>A0A0H3DIB3</accession>
<dbReference type="PATRIC" id="fig|749927.5.peg.8480"/>
<evidence type="ECO:0000313" key="1">
    <source>
        <dbReference type="EMBL" id="ADJ49858.1"/>
    </source>
</evidence>
<dbReference type="GeneID" id="92875770"/>
<gene>
    <name evidence="1" type="ordered locus">AMED_8158</name>
</gene>
<organism evidence="1 2">
    <name type="scientific">Amycolatopsis mediterranei (strain U-32)</name>
    <dbReference type="NCBI Taxonomy" id="749927"/>
    <lineage>
        <taxon>Bacteria</taxon>
        <taxon>Bacillati</taxon>
        <taxon>Actinomycetota</taxon>
        <taxon>Actinomycetes</taxon>
        <taxon>Pseudonocardiales</taxon>
        <taxon>Pseudonocardiaceae</taxon>
        <taxon>Amycolatopsis</taxon>
    </lineage>
</organism>
<dbReference type="Gene3D" id="3.40.50.300">
    <property type="entry name" value="P-loop containing nucleotide triphosphate hydrolases"/>
    <property type="match status" value="1"/>
</dbReference>
<reference evidence="1 2" key="1">
    <citation type="journal article" date="2010" name="Cell Res.">
        <title>Complete genome sequence of the rifamycin SV-producing Amycolatopsis mediterranei U32 revealed its genetic characteristics in phylogeny and metabolism.</title>
        <authorList>
            <person name="Zhao W."/>
            <person name="Zhong Y."/>
            <person name="Yuan H."/>
            <person name="Wang J."/>
            <person name="Zheng H."/>
            <person name="Wang Y."/>
            <person name="Cen X."/>
            <person name="Xu F."/>
            <person name="Bai J."/>
            <person name="Han X."/>
            <person name="Lu G."/>
            <person name="Zhu Y."/>
            <person name="Shao Z."/>
            <person name="Yan H."/>
            <person name="Li C."/>
            <person name="Peng N."/>
            <person name="Zhang Z."/>
            <person name="Zhang Y."/>
            <person name="Lin W."/>
            <person name="Fan Y."/>
            <person name="Qin Z."/>
            <person name="Hu Y."/>
            <person name="Zhu B."/>
            <person name="Wang S."/>
            <person name="Ding X."/>
            <person name="Zhao G.P."/>
        </authorList>
    </citation>
    <scope>NUCLEOTIDE SEQUENCE [LARGE SCALE GENOMIC DNA]</scope>
    <source>
        <strain evidence="2">U-32</strain>
    </source>
</reference>
<dbReference type="AlphaFoldDB" id="A0A0H3DIB3"/>
<dbReference type="InterPro" id="IPR027417">
    <property type="entry name" value="P-loop_NTPase"/>
</dbReference>
<dbReference type="SUPFAM" id="SSF52540">
    <property type="entry name" value="P-loop containing nucleoside triphosphate hydrolases"/>
    <property type="match status" value="2"/>
</dbReference>
<dbReference type="Proteomes" id="UP000000328">
    <property type="component" value="Chromosome"/>
</dbReference>
<sequence length="314" mass="35516">MTDSAALNPFAVDKLNGPTQPLCPWRHPEHWNWYVDIDHTEEAYEEFTRQAKTLGAPDEEEGKLLLVTGDTGCGKTAVANRCLAWLKESAKDRGLTVEIVDARSALLGEVLPVTNRLTAVCDYVVGQLERKNFLNRAELNRLVESRTSPARVYPHLGPGLIKGLVLVILLPSTEVPEEVVRYGGWVPERTLFVMESAHFEDNHLKVINNRLKDYGRLIHVHVGKLKNGDFTRFANDRLTRRAQTGEYPRMSEKTLQSLEGGSRSVSQMQILLHGTYEFLKADPLEYGRTMLVTQEHISEFQKREARRDSPDGRG</sequence>
<dbReference type="HOGENOM" id="CLU_884662_0_0_11"/>
<evidence type="ECO:0008006" key="3">
    <source>
        <dbReference type="Google" id="ProtNLM"/>
    </source>
</evidence>
<dbReference type="OrthoDB" id="4176703at2"/>